<protein>
    <submittedName>
        <fullName evidence="1">Uncharacterized protein</fullName>
    </submittedName>
</protein>
<dbReference type="EMBL" id="ACIF01000069">
    <property type="protein sequence ID" value="EKA94436.1"/>
    <property type="molecule type" value="Genomic_DNA"/>
</dbReference>
<evidence type="ECO:0000313" key="1">
    <source>
        <dbReference type="EMBL" id="EKA94436.1"/>
    </source>
</evidence>
<dbReference type="AlphaFoldDB" id="K1GSI6"/>
<accession>K1GSI6</accession>
<dbReference type="HOGENOM" id="CLU_3403724_0_0_0"/>
<reference evidence="1 2" key="1">
    <citation type="submission" date="2012-05" db="EMBL/GenBank/DDBJ databases">
        <title>The Genome Sequence of Fusobacterium periodontium Oral Taxon 201 Strain D10.</title>
        <authorList>
            <consortium name="The Broad Institute Genome Sequencing Platform"/>
            <consortium name="The Broad Institute Genome Sequencing Center for Infectious Disease"/>
            <person name="Earl A."/>
            <person name="Ward D."/>
            <person name="Feldgarden M."/>
            <person name="Gevers D."/>
            <person name="Strauss J."/>
            <person name="Sibley C."/>
            <person name="White A."/>
            <person name="Ambrose C.E."/>
            <person name="Allen-Vercoe E."/>
            <person name="Walker B."/>
            <person name="Young S.K."/>
            <person name="Zeng Q."/>
            <person name="Gargeya S."/>
            <person name="Fitzgerald M."/>
            <person name="Haas B."/>
            <person name="Abouelleil A."/>
            <person name="Alvarado L."/>
            <person name="Arachchi H.M."/>
            <person name="Berlin A.M."/>
            <person name="Chapman S.B."/>
            <person name="Goldberg J."/>
            <person name="Griggs A."/>
            <person name="Gujja S."/>
            <person name="Hansen M."/>
            <person name="Howarth C."/>
            <person name="Imamovic A."/>
            <person name="Larimer J."/>
            <person name="McCowan C."/>
            <person name="Montmayeur A."/>
            <person name="Murphy C."/>
            <person name="Neiman D."/>
            <person name="Pearson M."/>
            <person name="Priest M."/>
            <person name="Roberts A."/>
            <person name="Saif S."/>
            <person name="Shea T."/>
            <person name="Sisk P."/>
            <person name="Sykes S."/>
            <person name="Wortman J."/>
            <person name="Nusbaum C."/>
            <person name="Birren B."/>
        </authorList>
    </citation>
    <scope>NUCLEOTIDE SEQUENCE [LARGE SCALE GENOMIC DNA]</scope>
    <source>
        <strain evidence="1 2">D10</strain>
    </source>
</reference>
<proteinExistence type="predicted"/>
<organism evidence="1 2">
    <name type="scientific">Fusobacterium periodonticum D10</name>
    <dbReference type="NCBI Taxonomy" id="620833"/>
    <lineage>
        <taxon>Bacteria</taxon>
        <taxon>Fusobacteriati</taxon>
        <taxon>Fusobacteriota</taxon>
        <taxon>Fusobacteriia</taxon>
        <taxon>Fusobacteriales</taxon>
        <taxon>Fusobacteriaceae</taxon>
        <taxon>Fusobacterium</taxon>
    </lineage>
</organism>
<dbReference type="Proteomes" id="UP000005809">
    <property type="component" value="Unassembled WGS sequence"/>
</dbReference>
<name>K1GSI6_9FUSO</name>
<comment type="caution">
    <text evidence="1">The sequence shown here is derived from an EMBL/GenBank/DDBJ whole genome shotgun (WGS) entry which is preliminary data.</text>
</comment>
<gene>
    <name evidence="1" type="ORF">FPOG_00195</name>
</gene>
<evidence type="ECO:0000313" key="2">
    <source>
        <dbReference type="Proteomes" id="UP000005809"/>
    </source>
</evidence>
<sequence>MRGSMKMLRYKPPMLHTMSIVAERNLVAYD</sequence>